<accession>A0A9D1FIL4</accession>
<dbReference type="Pfam" id="PF01514">
    <property type="entry name" value="YscJ_FliF"/>
    <property type="match status" value="1"/>
</dbReference>
<evidence type="ECO:0000256" key="3">
    <source>
        <dbReference type="ARBA" id="ARBA00007971"/>
    </source>
</evidence>
<keyword evidence="9" id="KW-0175">Coiled coil</keyword>
<dbReference type="EMBL" id="DVJQ01000043">
    <property type="protein sequence ID" value="HIS74383.1"/>
    <property type="molecule type" value="Genomic_DNA"/>
</dbReference>
<dbReference type="GO" id="GO:0009431">
    <property type="term" value="C:bacterial-type flagellum basal body, MS ring"/>
    <property type="evidence" value="ECO:0007669"/>
    <property type="project" value="InterPro"/>
</dbReference>
<feature type="transmembrane region" description="Helical" evidence="10">
    <location>
        <begin position="433"/>
        <end position="452"/>
    </location>
</feature>
<evidence type="ECO:0000259" key="12">
    <source>
        <dbReference type="Pfam" id="PF08345"/>
    </source>
</evidence>
<comment type="similarity">
    <text evidence="3">Belongs to the FliF family.</text>
</comment>
<comment type="subcellular location">
    <subcellularLocation>
        <location evidence="1">Bacterial flagellum basal body</location>
    </subcellularLocation>
    <subcellularLocation>
        <location evidence="2">Cell membrane</location>
        <topology evidence="2">Multi-pass membrane protein</topology>
    </subcellularLocation>
</comment>
<protein>
    <recommendedName>
        <fullName evidence="15">Flagellar M-ring protein</fullName>
    </recommendedName>
</protein>
<evidence type="ECO:0000256" key="1">
    <source>
        <dbReference type="ARBA" id="ARBA00004117"/>
    </source>
</evidence>
<dbReference type="AlphaFoldDB" id="A0A9D1FIL4"/>
<evidence type="ECO:0000256" key="10">
    <source>
        <dbReference type="SAM" id="Phobius"/>
    </source>
</evidence>
<dbReference type="InterPro" id="IPR006182">
    <property type="entry name" value="FliF_N_dom"/>
</dbReference>
<dbReference type="GO" id="GO:0071973">
    <property type="term" value="P:bacterial-type flagellum-dependent cell motility"/>
    <property type="evidence" value="ECO:0007669"/>
    <property type="project" value="InterPro"/>
</dbReference>
<evidence type="ECO:0000256" key="2">
    <source>
        <dbReference type="ARBA" id="ARBA00004651"/>
    </source>
</evidence>
<organism evidence="13 14">
    <name type="scientific">Candidatus Galligastranaerophilus intestinavium</name>
    <dbReference type="NCBI Taxonomy" id="2840836"/>
    <lineage>
        <taxon>Bacteria</taxon>
        <taxon>Candidatus Galligastranaerophilus</taxon>
    </lineage>
</organism>
<dbReference type="InterPro" id="IPR013556">
    <property type="entry name" value="Flag_M-ring_C"/>
</dbReference>
<comment type="caution">
    <text evidence="13">The sequence shown here is derived from an EMBL/GenBank/DDBJ whole genome shotgun (WGS) entry which is preliminary data.</text>
</comment>
<keyword evidence="7 10" id="KW-0472">Membrane</keyword>
<feature type="domain" description="Flagellar M-ring N-terminal" evidence="11">
    <location>
        <begin position="58"/>
        <end position="229"/>
    </location>
</feature>
<dbReference type="Gene3D" id="3.30.300.30">
    <property type="match status" value="1"/>
</dbReference>
<evidence type="ECO:0000256" key="8">
    <source>
        <dbReference type="ARBA" id="ARBA00023143"/>
    </source>
</evidence>
<reference evidence="13" key="1">
    <citation type="submission" date="2020-10" db="EMBL/GenBank/DDBJ databases">
        <authorList>
            <person name="Gilroy R."/>
        </authorList>
    </citation>
    <scope>NUCLEOTIDE SEQUENCE</scope>
    <source>
        <strain evidence="13">CHK152-2871</strain>
    </source>
</reference>
<evidence type="ECO:0008006" key="15">
    <source>
        <dbReference type="Google" id="ProtNLM"/>
    </source>
</evidence>
<feature type="coiled-coil region" evidence="9">
    <location>
        <begin position="452"/>
        <end position="493"/>
    </location>
</feature>
<feature type="transmembrane region" description="Helical" evidence="10">
    <location>
        <begin position="12"/>
        <end position="35"/>
    </location>
</feature>
<dbReference type="PANTHER" id="PTHR30046:SF0">
    <property type="entry name" value="FLAGELLAR M-RING PROTEIN"/>
    <property type="match status" value="1"/>
</dbReference>
<gene>
    <name evidence="13" type="ORF">IAA86_05130</name>
</gene>
<dbReference type="GO" id="GO:0005886">
    <property type="term" value="C:plasma membrane"/>
    <property type="evidence" value="ECO:0007669"/>
    <property type="project" value="UniProtKB-SubCell"/>
</dbReference>
<keyword evidence="6 10" id="KW-1133">Transmembrane helix</keyword>
<evidence type="ECO:0000256" key="9">
    <source>
        <dbReference type="SAM" id="Coils"/>
    </source>
</evidence>
<evidence type="ECO:0000313" key="14">
    <source>
        <dbReference type="Proteomes" id="UP000886865"/>
    </source>
</evidence>
<dbReference type="InterPro" id="IPR043427">
    <property type="entry name" value="YscJ/FliF"/>
</dbReference>
<dbReference type="Pfam" id="PF08345">
    <property type="entry name" value="YscJ_FliF_C"/>
    <property type="match status" value="1"/>
</dbReference>
<proteinExistence type="inferred from homology"/>
<keyword evidence="4" id="KW-1003">Cell membrane</keyword>
<name>A0A9D1FIL4_9BACT</name>
<keyword evidence="8" id="KW-0975">Bacterial flagellum</keyword>
<dbReference type="PRINTS" id="PR01009">
    <property type="entry name" value="FLGMRINGFLIF"/>
</dbReference>
<evidence type="ECO:0000313" key="13">
    <source>
        <dbReference type="EMBL" id="HIS74383.1"/>
    </source>
</evidence>
<dbReference type="Proteomes" id="UP000886865">
    <property type="component" value="Unassembled WGS sequence"/>
</dbReference>
<reference evidence="13" key="2">
    <citation type="journal article" date="2021" name="PeerJ">
        <title>Extensive microbial diversity within the chicken gut microbiome revealed by metagenomics and culture.</title>
        <authorList>
            <person name="Gilroy R."/>
            <person name="Ravi A."/>
            <person name="Getino M."/>
            <person name="Pursley I."/>
            <person name="Horton D.L."/>
            <person name="Alikhan N.F."/>
            <person name="Baker D."/>
            <person name="Gharbi K."/>
            <person name="Hall N."/>
            <person name="Watson M."/>
            <person name="Adriaenssens E.M."/>
            <person name="Foster-Nyarko E."/>
            <person name="Jarju S."/>
            <person name="Secka A."/>
            <person name="Antonio M."/>
            <person name="Oren A."/>
            <person name="Chaudhuri R.R."/>
            <person name="La Ragione R."/>
            <person name="Hildebrand F."/>
            <person name="Pallen M.J."/>
        </authorList>
    </citation>
    <scope>NUCLEOTIDE SEQUENCE</scope>
    <source>
        <strain evidence="13">CHK152-2871</strain>
    </source>
</reference>
<evidence type="ECO:0000259" key="11">
    <source>
        <dbReference type="Pfam" id="PF01514"/>
    </source>
</evidence>
<dbReference type="InterPro" id="IPR045851">
    <property type="entry name" value="AMP-bd_C_sf"/>
</dbReference>
<feature type="domain" description="Flagellar M-ring C-terminal" evidence="12">
    <location>
        <begin position="257"/>
        <end position="394"/>
    </location>
</feature>
<evidence type="ECO:0000256" key="7">
    <source>
        <dbReference type="ARBA" id="ARBA00023136"/>
    </source>
</evidence>
<evidence type="ECO:0000256" key="6">
    <source>
        <dbReference type="ARBA" id="ARBA00022989"/>
    </source>
</evidence>
<evidence type="ECO:0000256" key="4">
    <source>
        <dbReference type="ARBA" id="ARBA00022475"/>
    </source>
</evidence>
<dbReference type="InterPro" id="IPR000067">
    <property type="entry name" value="FlgMring_FliF"/>
</dbReference>
<sequence>MDFKKILENKPLFYGIIALAVIIVILFAVILTVTISSSASSGSPQAVQEKVIKEPLDLFTTDSIGQALEVQALLAREGIRAQRKVDGTKSTVYLSEYTMSERDRALLAIVKSGLIDQHTGLEIFDKGDFTSTKDDKKIRLVRAINGELARLIRKIPPIENAQVFISIPEQTFFASKQKPITATVQVTIPSGERLDNMKVKAITNLLLGAVQGLEPNNISITDTNGTVYNSIIGASDDALSKIEENDKYMQSKVASQLDRLVGKGNYVVTVSTFLTQAPIEKTSIIYDPNQKTAVSEQNFTEKLGDNTSDTNSSANAVSTYLPYGVQNSGSNSSQDRKYVRQAQETQYGVTKTQVNEYTKAGVIEEISIAVSLEESSIPMSMTITELKELIAHAASPKVNPENVSIAFVESTSPILAPDEGPSLPKPEESGNPWWLVGVILLAGLGFGLRHIMQKVKKEAQRQEEELALLRKKAQEQEKQLNDVNMKAAELIQKQAQMAQNLIEQQNLHAAAIAQAQAAQGANMVPPSHGMQNVTDDDIKDTLNELSMDFSELDETEAAEKLKNWIEN</sequence>
<dbReference type="PANTHER" id="PTHR30046">
    <property type="entry name" value="FLAGELLAR M-RING PROTEIN"/>
    <property type="match status" value="1"/>
</dbReference>
<keyword evidence="5 10" id="KW-0812">Transmembrane</keyword>
<dbReference type="GO" id="GO:0003774">
    <property type="term" value="F:cytoskeletal motor activity"/>
    <property type="evidence" value="ECO:0007669"/>
    <property type="project" value="InterPro"/>
</dbReference>
<evidence type="ECO:0000256" key="5">
    <source>
        <dbReference type="ARBA" id="ARBA00022692"/>
    </source>
</evidence>